<keyword evidence="3" id="KW-1185">Reference proteome</keyword>
<evidence type="ECO:0000256" key="1">
    <source>
        <dbReference type="SAM" id="MobiDB-lite"/>
    </source>
</evidence>
<accession>A0ABV0KAG3</accession>
<dbReference type="RefSeq" id="WP_313887319.1">
    <property type="nucleotide sequence ID" value="NZ_JAMPKX010000014.1"/>
</dbReference>
<dbReference type="EMBL" id="JAMPKX010000014">
    <property type="protein sequence ID" value="MEP0949722.1"/>
    <property type="molecule type" value="Genomic_DNA"/>
</dbReference>
<feature type="region of interest" description="Disordered" evidence="1">
    <location>
        <begin position="494"/>
        <end position="516"/>
    </location>
</feature>
<evidence type="ECO:0000313" key="3">
    <source>
        <dbReference type="Proteomes" id="UP001482513"/>
    </source>
</evidence>
<comment type="caution">
    <text evidence="2">The sequence shown here is derived from an EMBL/GenBank/DDBJ whole genome shotgun (WGS) entry which is preliminary data.</text>
</comment>
<feature type="compositionally biased region" description="Basic residues" evidence="1">
    <location>
        <begin position="505"/>
        <end position="515"/>
    </location>
</feature>
<reference evidence="2 3" key="1">
    <citation type="submission" date="2022-04" db="EMBL/GenBank/DDBJ databases">
        <title>Positive selection, recombination, and allopatry shape intraspecific diversity of widespread and dominant cyanobacteria.</title>
        <authorList>
            <person name="Wei J."/>
            <person name="Shu W."/>
            <person name="Hu C."/>
        </authorList>
    </citation>
    <scope>NUCLEOTIDE SEQUENCE [LARGE SCALE GENOMIC DNA]</scope>
    <source>
        <strain evidence="2 3">DQ-A4</strain>
    </source>
</reference>
<evidence type="ECO:0000313" key="2">
    <source>
        <dbReference type="EMBL" id="MEP0949722.1"/>
    </source>
</evidence>
<gene>
    <name evidence="2" type="ORF">NC992_22785</name>
</gene>
<sequence length="549" mass="62899">MKQEAPRALSFFSVEEAEDPYLKLWPHRYDYICAEHTEPNEKPSWQTESRHPLSDRLILQGGYLYGVRFNATTKYILLDIDRGSRYHPASDPLALRRIQDALEPLGLPSCITITSSYSGGLHIYFPFEEAQKSWEIALCVTTVLQNAGMKCSPGQLEVFPNPRAYVPLENSEMPLYSAHRLPLQTGSYILKNSDLEPVSNSRERFAEMWHHASSHNTIDAVLLKQTLKKARRREYRVTTKAEKFINDLNAEIEPGWTGPGMTNRILGKITMRSYIFGHVLYAPTPLEGDALVEDIIKIARELPEFHKWSNHVHELTEKATAWARAIEQSHYYHYGVDKARRTAANDEDTPSHNEIKAQEARERIRLAIATLLNEGQLPITVRERFNVLTTKFSVGGPTLYKNKDLWHPEHLRDRAPVEIPPDPPNVKEAPSEPERFEAHEPESRPNLLEQKGRNTLPDKTLNSLNQEQTHSSVCNSGAHAAQLSLFQLASDQEERRKRLAEKQSNRQKAKQKKARQAVIERMRSYLASEDHVLKKEALNWVLENPGYLD</sequence>
<feature type="region of interest" description="Disordered" evidence="1">
    <location>
        <begin position="414"/>
        <end position="460"/>
    </location>
</feature>
<dbReference type="Proteomes" id="UP001482513">
    <property type="component" value="Unassembled WGS sequence"/>
</dbReference>
<feature type="compositionally biased region" description="Basic and acidic residues" evidence="1">
    <location>
        <begin position="429"/>
        <end position="443"/>
    </location>
</feature>
<organism evidence="2 3">
    <name type="scientific">Leptolyngbya subtilissima DQ-A4</name>
    <dbReference type="NCBI Taxonomy" id="2933933"/>
    <lineage>
        <taxon>Bacteria</taxon>
        <taxon>Bacillati</taxon>
        <taxon>Cyanobacteriota</taxon>
        <taxon>Cyanophyceae</taxon>
        <taxon>Leptolyngbyales</taxon>
        <taxon>Leptolyngbyaceae</taxon>
        <taxon>Leptolyngbya group</taxon>
        <taxon>Leptolyngbya</taxon>
    </lineage>
</organism>
<name>A0ABV0KAG3_9CYAN</name>
<protein>
    <submittedName>
        <fullName evidence="2">Uncharacterized protein</fullName>
    </submittedName>
</protein>
<feature type="compositionally biased region" description="Basic and acidic residues" evidence="1">
    <location>
        <begin position="494"/>
        <end position="504"/>
    </location>
</feature>
<proteinExistence type="predicted"/>